<dbReference type="Proteomes" id="UP000654075">
    <property type="component" value="Unassembled WGS sequence"/>
</dbReference>
<evidence type="ECO:0000313" key="2">
    <source>
        <dbReference type="EMBL" id="CAE8627511.1"/>
    </source>
</evidence>
<proteinExistence type="predicted"/>
<dbReference type="EMBL" id="CAJNNV010029196">
    <property type="protein sequence ID" value="CAE8627511.1"/>
    <property type="molecule type" value="Genomic_DNA"/>
</dbReference>
<dbReference type="AlphaFoldDB" id="A0A813GR73"/>
<feature type="non-terminal residue" evidence="2">
    <location>
        <position position="332"/>
    </location>
</feature>
<accession>A0A813GR73</accession>
<protein>
    <submittedName>
        <fullName evidence="2">Uncharacterized protein</fullName>
    </submittedName>
</protein>
<evidence type="ECO:0000256" key="1">
    <source>
        <dbReference type="SAM" id="MobiDB-lite"/>
    </source>
</evidence>
<reference evidence="2" key="1">
    <citation type="submission" date="2021-02" db="EMBL/GenBank/DDBJ databases">
        <authorList>
            <person name="Dougan E. K."/>
            <person name="Rhodes N."/>
            <person name="Thang M."/>
            <person name="Chan C."/>
        </authorList>
    </citation>
    <scope>NUCLEOTIDE SEQUENCE</scope>
</reference>
<organism evidence="2 3">
    <name type="scientific">Polarella glacialis</name>
    <name type="common">Dinoflagellate</name>
    <dbReference type="NCBI Taxonomy" id="89957"/>
    <lineage>
        <taxon>Eukaryota</taxon>
        <taxon>Sar</taxon>
        <taxon>Alveolata</taxon>
        <taxon>Dinophyceae</taxon>
        <taxon>Suessiales</taxon>
        <taxon>Suessiaceae</taxon>
        <taxon>Polarella</taxon>
    </lineage>
</organism>
<keyword evidence="3" id="KW-1185">Reference proteome</keyword>
<feature type="region of interest" description="Disordered" evidence="1">
    <location>
        <begin position="1"/>
        <end position="32"/>
    </location>
</feature>
<sequence length="332" mass="34462">MDPSALAALVADAEREPPAPRSPKASPRGPHSRVLRVEVNGMLHDWFDVEEMGDFVRSPAFAGTLRENVGRYFGVPLERQAIYDEDGLLTTSADYSRALQRVCPKLYVYDVKDMAPELRDRTVEELQALDAEVEHSWRHFGVRAARNRSNSLASVMTALSAPNGSSAPPAAGVQSGTCGAQAVESIGATITNFIPQPAALETTTLVAGTPTTSKVVGQEPGPFLVSSSSATFLPRGGPWGEAAGAFGVRQGVISSASAGTLLSGKPMPFTASATALPGARVVRHTVAALPGAMAPWCAAAACFADPRTPPSTSPAAACSAVLVQRATTPAAA</sequence>
<name>A0A813GR73_POLGL</name>
<comment type="caution">
    <text evidence="2">The sequence shown here is derived from an EMBL/GenBank/DDBJ whole genome shotgun (WGS) entry which is preliminary data.</text>
</comment>
<dbReference type="OrthoDB" id="416603at2759"/>
<evidence type="ECO:0000313" key="3">
    <source>
        <dbReference type="Proteomes" id="UP000654075"/>
    </source>
</evidence>
<gene>
    <name evidence="2" type="ORF">PGLA1383_LOCUS44261</name>
</gene>